<dbReference type="InterPro" id="IPR036388">
    <property type="entry name" value="WH-like_DNA-bd_sf"/>
</dbReference>
<evidence type="ECO:0000256" key="2">
    <source>
        <dbReference type="ARBA" id="ARBA00023015"/>
    </source>
</evidence>
<dbReference type="InterPro" id="IPR058163">
    <property type="entry name" value="LysR-type_TF_proteobact-type"/>
</dbReference>
<keyword evidence="7" id="KW-1185">Reference proteome</keyword>
<organism evidence="6 7">
    <name type="scientific">Teredinibacter turnerae (strain ATCC 39867 / T7901)</name>
    <dbReference type="NCBI Taxonomy" id="377629"/>
    <lineage>
        <taxon>Bacteria</taxon>
        <taxon>Pseudomonadati</taxon>
        <taxon>Pseudomonadota</taxon>
        <taxon>Gammaproteobacteria</taxon>
        <taxon>Cellvibrionales</taxon>
        <taxon>Cellvibrionaceae</taxon>
        <taxon>Teredinibacter</taxon>
    </lineage>
</organism>
<evidence type="ECO:0000259" key="5">
    <source>
        <dbReference type="PROSITE" id="PS50931"/>
    </source>
</evidence>
<dbReference type="FunFam" id="1.10.10.10:FF:000001">
    <property type="entry name" value="LysR family transcriptional regulator"/>
    <property type="match status" value="1"/>
</dbReference>
<dbReference type="STRING" id="377629.TERTU_2194"/>
<dbReference type="PANTHER" id="PTHR30537">
    <property type="entry name" value="HTH-TYPE TRANSCRIPTIONAL REGULATOR"/>
    <property type="match status" value="1"/>
</dbReference>
<proteinExistence type="inferred from homology"/>
<dbReference type="InterPro" id="IPR000847">
    <property type="entry name" value="LysR_HTH_N"/>
</dbReference>
<dbReference type="GO" id="GO:0003700">
    <property type="term" value="F:DNA-binding transcription factor activity"/>
    <property type="evidence" value="ECO:0007669"/>
    <property type="project" value="InterPro"/>
</dbReference>
<dbReference type="AlphaFoldDB" id="C5BJH6"/>
<dbReference type="Gene3D" id="1.10.10.10">
    <property type="entry name" value="Winged helix-like DNA-binding domain superfamily/Winged helix DNA-binding domain"/>
    <property type="match status" value="1"/>
</dbReference>
<keyword evidence="3" id="KW-0238">DNA-binding</keyword>
<dbReference type="Gene3D" id="3.40.190.10">
    <property type="entry name" value="Periplasmic binding protein-like II"/>
    <property type="match status" value="2"/>
</dbReference>
<dbReference type="eggNOG" id="COG0583">
    <property type="taxonomic scope" value="Bacteria"/>
</dbReference>
<dbReference type="KEGG" id="ttu:TERTU_2194"/>
<dbReference type="SUPFAM" id="SSF46785">
    <property type="entry name" value="Winged helix' DNA-binding domain"/>
    <property type="match status" value="1"/>
</dbReference>
<dbReference type="InterPro" id="IPR036390">
    <property type="entry name" value="WH_DNA-bd_sf"/>
</dbReference>
<dbReference type="PANTHER" id="PTHR30537:SF5">
    <property type="entry name" value="HTH-TYPE TRANSCRIPTIONAL ACTIVATOR TTDR-RELATED"/>
    <property type="match status" value="1"/>
</dbReference>
<evidence type="ECO:0000313" key="7">
    <source>
        <dbReference type="Proteomes" id="UP000009080"/>
    </source>
</evidence>
<accession>C5BJH6</accession>
<evidence type="ECO:0000313" key="6">
    <source>
        <dbReference type="EMBL" id="ACR13247.1"/>
    </source>
</evidence>
<comment type="similarity">
    <text evidence="1">Belongs to the LysR transcriptional regulatory family.</text>
</comment>
<evidence type="ECO:0000256" key="1">
    <source>
        <dbReference type="ARBA" id="ARBA00009437"/>
    </source>
</evidence>
<dbReference type="Pfam" id="PF00126">
    <property type="entry name" value="HTH_1"/>
    <property type="match status" value="1"/>
</dbReference>
<dbReference type="PROSITE" id="PS50931">
    <property type="entry name" value="HTH_LYSR"/>
    <property type="match status" value="1"/>
</dbReference>
<dbReference type="GO" id="GO:0003677">
    <property type="term" value="F:DNA binding"/>
    <property type="evidence" value="ECO:0007669"/>
    <property type="project" value="UniProtKB-KW"/>
</dbReference>
<protein>
    <submittedName>
        <fullName evidence="6">Transcriptional regulator, LysR family</fullName>
    </submittedName>
</protein>
<keyword evidence="4" id="KW-0804">Transcription</keyword>
<evidence type="ECO:0000256" key="3">
    <source>
        <dbReference type="ARBA" id="ARBA00023125"/>
    </source>
</evidence>
<keyword evidence="2" id="KW-0805">Transcription regulation</keyword>
<dbReference type="Proteomes" id="UP000009080">
    <property type="component" value="Chromosome"/>
</dbReference>
<sequence length="290" mass="31896">MLIGRLSLQVSLQALKVFESAARQGSFKLAAEELSLTPTAVSHHISNLESRLNVGLFHRQGRRVLLTEMGIILAKATSDGFRKIDAALEDVLKAGSTVRVTTTSSLAALVLIPSQHEFELANPDISMEISTGESLDSQSYVIPIRYGQVSVAEDSDVIRSESFNVFGAVGMMPPSWSNESITLFTTEWKNKSLPAPPLAAWLDKNGLDGANIKLKKFDQELFGIQQAMAGNGLVFCSTTLTKKLLKSNLLQQFETRSIQSDLCYYVPNKHSFETKGAAKFLNWLEDILNQ</sequence>
<feature type="domain" description="HTH lysR-type" evidence="5">
    <location>
        <begin position="10"/>
        <end position="67"/>
    </location>
</feature>
<evidence type="ECO:0000256" key="4">
    <source>
        <dbReference type="ARBA" id="ARBA00023163"/>
    </source>
</evidence>
<gene>
    <name evidence="6" type="ordered locus">TERTU_2194</name>
</gene>
<dbReference type="HOGENOM" id="CLU_039613_37_1_6"/>
<name>C5BJH6_TERTT</name>
<reference evidence="6 7" key="1">
    <citation type="journal article" date="2009" name="PLoS ONE">
        <title>The complete genome of Teredinibacter turnerae T7901: an intracellular endosymbiont of marine wood-boring bivalves (shipworms).</title>
        <authorList>
            <person name="Yang J.C."/>
            <person name="Madupu R."/>
            <person name="Durkin A.S."/>
            <person name="Ekborg N.A."/>
            <person name="Pedamallu C.S."/>
            <person name="Hostetler J.B."/>
            <person name="Radune D."/>
            <person name="Toms B.S."/>
            <person name="Henrissat B."/>
            <person name="Coutinho P.M."/>
            <person name="Schwarz S."/>
            <person name="Field L."/>
            <person name="Trindade-Silva A.E."/>
            <person name="Soares C.A.G."/>
            <person name="Elshahawi S."/>
            <person name="Hanora A."/>
            <person name="Schmidt E.W."/>
            <person name="Haygood M.G."/>
            <person name="Posfai J."/>
            <person name="Benner J."/>
            <person name="Madinger C."/>
            <person name="Nove J."/>
            <person name="Anton B."/>
            <person name="Chaudhary K."/>
            <person name="Foster J."/>
            <person name="Holman A."/>
            <person name="Kumar S."/>
            <person name="Lessard P.A."/>
            <person name="Luyten Y.A."/>
            <person name="Slatko B."/>
            <person name="Wood N."/>
            <person name="Wu B."/>
            <person name="Teplitski M."/>
            <person name="Mougous J.D."/>
            <person name="Ward N."/>
            <person name="Eisen J.A."/>
            <person name="Badger J.H."/>
            <person name="Distel D.L."/>
        </authorList>
    </citation>
    <scope>NUCLEOTIDE SEQUENCE [LARGE SCALE GENOMIC DNA]</scope>
    <source>
        <strain evidence="7">ATCC 39867 / T7901</strain>
    </source>
</reference>
<dbReference type="EMBL" id="CP001614">
    <property type="protein sequence ID" value="ACR13247.1"/>
    <property type="molecule type" value="Genomic_DNA"/>
</dbReference>